<evidence type="ECO:0000313" key="1">
    <source>
        <dbReference type="EMBL" id="NFV81440.1"/>
    </source>
</evidence>
<proteinExistence type="predicted"/>
<dbReference type="EMBL" id="JAAIYP010000040">
    <property type="protein sequence ID" value="NFV81440.1"/>
    <property type="molecule type" value="Genomic_DNA"/>
</dbReference>
<comment type="caution">
    <text evidence="1">The sequence shown here is derived from an EMBL/GenBank/DDBJ whole genome shotgun (WGS) entry which is preliminary data.</text>
</comment>
<accession>A0A7C9QV83</accession>
<protein>
    <recommendedName>
        <fullName evidence="3">Tryptophan synthase subunit beta like protein</fullName>
    </recommendedName>
</protein>
<sequence length="115" mass="12375">MPYVVRDQDGQVVAVAEVPLSEDAEEVPIDHPEVLALLSRACAADLADGDEAFVNSDLSFIRVLEDLIEVLIRRGVIALSDLPGPAQDKLMQRRALRGWLAGVVGVVDDDSGKVI</sequence>
<reference evidence="1 2" key="1">
    <citation type="submission" date="2020-02" db="EMBL/GenBank/DDBJ databases">
        <authorList>
            <person name="Dziuba M."/>
            <person name="Kuznetsov B."/>
            <person name="Mardanov A."/>
            <person name="Ravin N."/>
            <person name="Grouzdev D."/>
        </authorList>
    </citation>
    <scope>NUCLEOTIDE SEQUENCE [LARGE SCALE GENOMIC DNA]</scope>
    <source>
        <strain evidence="1 2">SpK</strain>
    </source>
</reference>
<organism evidence="1 2">
    <name type="scientific">Magnetospirillum aberrantis SpK</name>
    <dbReference type="NCBI Taxonomy" id="908842"/>
    <lineage>
        <taxon>Bacteria</taxon>
        <taxon>Pseudomonadati</taxon>
        <taxon>Pseudomonadota</taxon>
        <taxon>Alphaproteobacteria</taxon>
        <taxon>Rhodospirillales</taxon>
        <taxon>Rhodospirillaceae</taxon>
        <taxon>Magnetospirillum</taxon>
    </lineage>
</organism>
<name>A0A7C9QV83_9PROT</name>
<dbReference type="Proteomes" id="UP000480684">
    <property type="component" value="Unassembled WGS sequence"/>
</dbReference>
<evidence type="ECO:0000313" key="2">
    <source>
        <dbReference type="Proteomes" id="UP000480684"/>
    </source>
</evidence>
<dbReference type="AlphaFoldDB" id="A0A7C9QV83"/>
<dbReference type="RefSeq" id="WP_163681503.1">
    <property type="nucleotide sequence ID" value="NZ_JAAIYP010000040.1"/>
</dbReference>
<evidence type="ECO:0008006" key="3">
    <source>
        <dbReference type="Google" id="ProtNLM"/>
    </source>
</evidence>
<keyword evidence="2" id="KW-1185">Reference proteome</keyword>
<gene>
    <name evidence="1" type="ORF">G4223_15100</name>
</gene>